<organism evidence="1 2">
    <name type="scientific">Marinilabilia rubra</name>
    <dbReference type="NCBI Taxonomy" id="2162893"/>
    <lineage>
        <taxon>Bacteria</taxon>
        <taxon>Pseudomonadati</taxon>
        <taxon>Bacteroidota</taxon>
        <taxon>Bacteroidia</taxon>
        <taxon>Marinilabiliales</taxon>
        <taxon>Marinilabiliaceae</taxon>
        <taxon>Marinilabilia</taxon>
    </lineage>
</organism>
<gene>
    <name evidence="1" type="ORF">DDZ16_11370</name>
</gene>
<sequence>MNYPSLTNDDIRKATSREDLIRETAEQIIKDFAEFDLVIHFSGNVYDFYQELFGQMQQHVDILLASQGEKFFNLLYRIDVDPKDIDHYQQQFPETSHVDVVTELIIHRELKKVMIREYFRQSK</sequence>
<proteinExistence type="predicted"/>
<comment type="caution">
    <text evidence="1">The sequence shown here is derived from an EMBL/GenBank/DDBJ whole genome shotgun (WGS) entry which is preliminary data.</text>
</comment>
<reference evidence="1 2" key="1">
    <citation type="submission" date="2018-05" db="EMBL/GenBank/DDBJ databases">
        <title>Marinilabilia rubrum sp. nov., isolated from saltern sediment.</title>
        <authorList>
            <person name="Zhang R."/>
        </authorList>
    </citation>
    <scope>NUCLEOTIDE SEQUENCE [LARGE SCALE GENOMIC DNA]</scope>
    <source>
        <strain evidence="1 2">WTE16</strain>
    </source>
</reference>
<dbReference type="AlphaFoldDB" id="A0A2U2B7Z9"/>
<dbReference type="OrthoDB" id="1120195at2"/>
<evidence type="ECO:0000313" key="1">
    <source>
        <dbReference type="EMBL" id="PWD99190.1"/>
    </source>
</evidence>
<name>A0A2U2B7Z9_9BACT</name>
<protein>
    <submittedName>
        <fullName evidence="1">Uncharacterized protein</fullName>
    </submittedName>
</protein>
<dbReference type="EMBL" id="QEWP01000008">
    <property type="protein sequence ID" value="PWD99190.1"/>
    <property type="molecule type" value="Genomic_DNA"/>
</dbReference>
<keyword evidence="2" id="KW-1185">Reference proteome</keyword>
<dbReference type="RefSeq" id="WP_109264592.1">
    <property type="nucleotide sequence ID" value="NZ_QEWP01000008.1"/>
</dbReference>
<accession>A0A2U2B7Z9</accession>
<evidence type="ECO:0000313" key="2">
    <source>
        <dbReference type="Proteomes" id="UP000244956"/>
    </source>
</evidence>
<dbReference type="Proteomes" id="UP000244956">
    <property type="component" value="Unassembled WGS sequence"/>
</dbReference>